<dbReference type="PANTHER" id="PTHR42781:SF4">
    <property type="entry name" value="SPERMIDINE_PUTRESCINE IMPORT ATP-BINDING PROTEIN POTA"/>
    <property type="match status" value="1"/>
</dbReference>
<accession>A0ABU1NIL9</accession>
<sequence>MELERIPVDVLGVAKTYADGTRGLQPTTLHVEPGEVLALLGPSGCGKTTLLRLIAGLESPDAGGRILFGGQEVTQRPVEQRGVGMVFQSYALFPQMTVEANIGYGLRIRGVAAAEERRQVGELIELTRLGGLEKKRPAELSGGQRQRVALARAVAVRPRVLLLDEPLAALDAKLKESLRDELAELLRRLHITAIHVTHDQQEAMAIADRLAVMSAGRIVQIGHGETLYRSPQHSFVAEFLGRVNRLERTPEAVRQGVLHIGGACIDCPMAWRDHDALLVRPEDIEVGPPQAGWGEARVEQRTFLGDRVQLRLRAEGQPPLVADVGRDSAFRAGDSVGIRIEPARLMSAARPPEGARPAAEVAPMNPQESAA</sequence>
<dbReference type="GO" id="GO:0005524">
    <property type="term" value="F:ATP binding"/>
    <property type="evidence" value="ECO:0007669"/>
    <property type="project" value="UniProtKB-KW"/>
</dbReference>
<evidence type="ECO:0000256" key="2">
    <source>
        <dbReference type="ARBA" id="ARBA00022475"/>
    </source>
</evidence>
<dbReference type="InterPro" id="IPR013611">
    <property type="entry name" value="Transp-assoc_OB_typ2"/>
</dbReference>
<dbReference type="InterPro" id="IPR017871">
    <property type="entry name" value="ABC_transporter-like_CS"/>
</dbReference>
<gene>
    <name evidence="7" type="ORF">J2739_004103</name>
</gene>
<dbReference type="SMART" id="SM00382">
    <property type="entry name" value="AAA"/>
    <property type="match status" value="1"/>
</dbReference>
<keyword evidence="2" id="KW-1003">Cell membrane</keyword>
<dbReference type="Gene3D" id="3.40.50.300">
    <property type="entry name" value="P-loop containing nucleotide triphosphate hydrolases"/>
    <property type="match status" value="1"/>
</dbReference>
<dbReference type="PROSITE" id="PS00211">
    <property type="entry name" value="ABC_TRANSPORTER_1"/>
    <property type="match status" value="1"/>
</dbReference>
<feature type="region of interest" description="Disordered" evidence="5">
    <location>
        <begin position="347"/>
        <end position="371"/>
    </location>
</feature>
<dbReference type="SUPFAM" id="SSF50331">
    <property type="entry name" value="MOP-like"/>
    <property type="match status" value="1"/>
</dbReference>
<dbReference type="InterPro" id="IPR003439">
    <property type="entry name" value="ABC_transporter-like_ATP-bd"/>
</dbReference>
<keyword evidence="2" id="KW-0472">Membrane</keyword>
<comment type="caution">
    <text evidence="7">The sequence shown here is derived from an EMBL/GenBank/DDBJ whole genome shotgun (WGS) entry which is preliminary data.</text>
</comment>
<evidence type="ECO:0000256" key="4">
    <source>
        <dbReference type="ARBA" id="ARBA00022840"/>
    </source>
</evidence>
<keyword evidence="8" id="KW-1185">Reference proteome</keyword>
<reference evidence="7 8" key="1">
    <citation type="submission" date="2023-07" db="EMBL/GenBank/DDBJ databases">
        <title>Sorghum-associated microbial communities from plants grown in Nebraska, USA.</title>
        <authorList>
            <person name="Schachtman D."/>
        </authorList>
    </citation>
    <scope>NUCLEOTIDE SEQUENCE [LARGE SCALE GENOMIC DNA]</scope>
    <source>
        <strain evidence="7 8">DS1781</strain>
    </source>
</reference>
<feature type="compositionally biased region" description="Low complexity" evidence="5">
    <location>
        <begin position="348"/>
        <end position="363"/>
    </location>
</feature>
<dbReference type="PANTHER" id="PTHR42781">
    <property type="entry name" value="SPERMIDINE/PUTRESCINE IMPORT ATP-BINDING PROTEIN POTA"/>
    <property type="match status" value="1"/>
</dbReference>
<dbReference type="InterPro" id="IPR003593">
    <property type="entry name" value="AAA+_ATPase"/>
</dbReference>
<keyword evidence="3" id="KW-0547">Nucleotide-binding</keyword>
<evidence type="ECO:0000256" key="1">
    <source>
        <dbReference type="ARBA" id="ARBA00022448"/>
    </source>
</evidence>
<protein>
    <submittedName>
        <fullName evidence="7">Spermidine/putrescine transport system ATP-binding protein</fullName>
    </submittedName>
</protein>
<dbReference type="InterPro" id="IPR008995">
    <property type="entry name" value="Mo/tungstate-bd_C_term_dom"/>
</dbReference>
<name>A0ABU1NIL9_9BURK</name>
<keyword evidence="1" id="KW-0813">Transport</keyword>
<evidence type="ECO:0000259" key="6">
    <source>
        <dbReference type="PROSITE" id="PS50893"/>
    </source>
</evidence>
<dbReference type="PROSITE" id="PS50893">
    <property type="entry name" value="ABC_TRANSPORTER_2"/>
    <property type="match status" value="1"/>
</dbReference>
<evidence type="ECO:0000256" key="3">
    <source>
        <dbReference type="ARBA" id="ARBA00022741"/>
    </source>
</evidence>
<dbReference type="Pfam" id="PF00005">
    <property type="entry name" value="ABC_tran"/>
    <property type="match status" value="1"/>
</dbReference>
<proteinExistence type="predicted"/>
<dbReference type="Pfam" id="PF08402">
    <property type="entry name" value="TOBE_2"/>
    <property type="match status" value="1"/>
</dbReference>
<evidence type="ECO:0000256" key="5">
    <source>
        <dbReference type="SAM" id="MobiDB-lite"/>
    </source>
</evidence>
<dbReference type="EMBL" id="JAVDRF010000010">
    <property type="protein sequence ID" value="MDR6538314.1"/>
    <property type="molecule type" value="Genomic_DNA"/>
</dbReference>
<keyword evidence="4 7" id="KW-0067">ATP-binding</keyword>
<dbReference type="SUPFAM" id="SSF52540">
    <property type="entry name" value="P-loop containing nucleoside triphosphate hydrolases"/>
    <property type="match status" value="1"/>
</dbReference>
<evidence type="ECO:0000313" key="8">
    <source>
        <dbReference type="Proteomes" id="UP001184230"/>
    </source>
</evidence>
<dbReference type="Proteomes" id="UP001184230">
    <property type="component" value="Unassembled WGS sequence"/>
</dbReference>
<evidence type="ECO:0000313" key="7">
    <source>
        <dbReference type="EMBL" id="MDR6538314.1"/>
    </source>
</evidence>
<dbReference type="InterPro" id="IPR027417">
    <property type="entry name" value="P-loop_NTPase"/>
</dbReference>
<dbReference type="InterPro" id="IPR050093">
    <property type="entry name" value="ABC_SmlMolc_Importer"/>
</dbReference>
<organism evidence="7 8">
    <name type="scientific">Variovorax soli</name>
    <dbReference type="NCBI Taxonomy" id="376815"/>
    <lineage>
        <taxon>Bacteria</taxon>
        <taxon>Pseudomonadati</taxon>
        <taxon>Pseudomonadota</taxon>
        <taxon>Betaproteobacteria</taxon>
        <taxon>Burkholderiales</taxon>
        <taxon>Comamonadaceae</taxon>
        <taxon>Variovorax</taxon>
    </lineage>
</organism>
<feature type="domain" description="ABC transporter" evidence="6">
    <location>
        <begin position="8"/>
        <end position="240"/>
    </location>
</feature>
<dbReference type="RefSeq" id="WP_309904990.1">
    <property type="nucleotide sequence ID" value="NZ_JAVDRF010000010.1"/>
</dbReference>